<sequence>MKNKLKYLVLLLLINVLVSQGCKQQDKYTDEKFDSIVGRRLALLKYAKKIYESEGKKRKEYLIKYFNAFPRDFKTFFHLNYNNYHEDTLYKEYSDHSRYIFSHNPWLGFYPVIKSVASEKEMPQALLSEKFGPTQEIIGKYNRFDCYGIMDEIRELIPKDIYNKKMIAVRIGGFNTGPDGYRYASGSVKFDTMFINMLSTYTDEEILSFFYCWYDGPYPEDREKLYQYRYKRIKEYNPRVAELMKKAYEAVLARFANEKWHY</sequence>
<accession>B3ERR7</accession>
<gene>
    <name evidence="1" type="ordered locus">Aasi_0515</name>
</gene>
<dbReference type="Proteomes" id="UP000001227">
    <property type="component" value="Chromosome"/>
</dbReference>
<dbReference type="HOGENOM" id="CLU_1092549_0_0_10"/>
<keyword evidence="2" id="KW-1185">Reference proteome</keyword>
<dbReference type="AlphaFoldDB" id="B3ERR7"/>
<dbReference type="RefSeq" id="WP_012472684.1">
    <property type="nucleotide sequence ID" value="NC_010830.1"/>
</dbReference>
<dbReference type="EMBL" id="CP001102">
    <property type="protein sequence ID" value="ACE05919.1"/>
    <property type="molecule type" value="Genomic_DNA"/>
</dbReference>
<evidence type="ECO:0008006" key="3">
    <source>
        <dbReference type="Google" id="ProtNLM"/>
    </source>
</evidence>
<dbReference type="OrthoDB" id="7054664at2"/>
<name>B3ERR7_AMOA5</name>
<organism evidence="1 2">
    <name type="scientific">Amoebophilus asiaticus (strain 5a2)</name>
    <dbReference type="NCBI Taxonomy" id="452471"/>
    <lineage>
        <taxon>Bacteria</taxon>
        <taxon>Pseudomonadati</taxon>
        <taxon>Bacteroidota</taxon>
        <taxon>Cytophagia</taxon>
        <taxon>Cytophagales</taxon>
        <taxon>Amoebophilaceae</taxon>
        <taxon>Candidatus Amoebophilus</taxon>
    </lineage>
</organism>
<dbReference type="PROSITE" id="PS51257">
    <property type="entry name" value="PROKAR_LIPOPROTEIN"/>
    <property type="match status" value="1"/>
</dbReference>
<evidence type="ECO:0000313" key="1">
    <source>
        <dbReference type="EMBL" id="ACE05919.1"/>
    </source>
</evidence>
<dbReference type="KEGG" id="aas:Aasi_0515"/>
<reference evidence="1 2" key="1">
    <citation type="journal article" date="2010" name="J. Bacteriol.">
        <title>The genome of the amoeba symbiont 'Candidatus Amoebophilus asiaticus' reveals common mechanisms for host cell interaction among amoeba-associated bacteria.</title>
        <authorList>
            <person name="Schmitz-Esser S."/>
            <person name="Tischler P."/>
            <person name="Arnold R."/>
            <person name="Montanaro J."/>
            <person name="Wagner M."/>
            <person name="Rattei T."/>
            <person name="Horn M."/>
        </authorList>
    </citation>
    <scope>NUCLEOTIDE SEQUENCE [LARGE SCALE GENOMIC DNA]</scope>
    <source>
        <strain evidence="1 2">5a2</strain>
    </source>
</reference>
<evidence type="ECO:0000313" key="2">
    <source>
        <dbReference type="Proteomes" id="UP000001227"/>
    </source>
</evidence>
<dbReference type="STRING" id="452471.Aasi_0515"/>
<proteinExistence type="predicted"/>
<protein>
    <recommendedName>
        <fullName evidence="3">Lipoprotein</fullName>
    </recommendedName>
</protein>